<protein>
    <recommendedName>
        <fullName evidence="4">Protein kinase domain-containing protein</fullName>
    </recommendedName>
</protein>
<dbReference type="SUPFAM" id="SSF56112">
    <property type="entry name" value="Protein kinase-like (PK-like)"/>
    <property type="match status" value="1"/>
</dbReference>
<dbReference type="Gene3D" id="1.10.510.10">
    <property type="entry name" value="Transferase(Phosphotransferase) domain 1"/>
    <property type="match status" value="1"/>
</dbReference>
<feature type="region of interest" description="Disordered" evidence="1">
    <location>
        <begin position="356"/>
        <end position="380"/>
    </location>
</feature>
<feature type="compositionally biased region" description="Pro residues" evidence="1">
    <location>
        <begin position="205"/>
        <end position="214"/>
    </location>
</feature>
<reference evidence="2 3" key="1">
    <citation type="submission" date="2018-11" db="EMBL/GenBank/DDBJ databases">
        <title>Genome assembly of Steccherinum ochraceum LE-BIN_3174, the white-rot fungus of the Steccherinaceae family (The Residual Polyporoid clade, Polyporales, Basidiomycota).</title>
        <authorList>
            <person name="Fedorova T.V."/>
            <person name="Glazunova O.A."/>
            <person name="Landesman E.O."/>
            <person name="Moiseenko K.V."/>
            <person name="Psurtseva N.V."/>
            <person name="Savinova O.S."/>
            <person name="Shakhova N.V."/>
            <person name="Tyazhelova T.V."/>
            <person name="Vasina D.V."/>
        </authorList>
    </citation>
    <scope>NUCLEOTIDE SEQUENCE [LARGE SCALE GENOMIC DNA]</scope>
    <source>
        <strain evidence="2 3">LE-BIN_3174</strain>
    </source>
</reference>
<feature type="region of interest" description="Disordered" evidence="1">
    <location>
        <begin position="182"/>
        <end position="217"/>
    </location>
</feature>
<evidence type="ECO:0000313" key="2">
    <source>
        <dbReference type="EMBL" id="TCD60283.1"/>
    </source>
</evidence>
<sequence length="547" mass="61251">MDARYLLPLQGDVVSSVLDVVIAAGRMSLALEVPDSSRWYQASKKMPISMKDRVLSAYQKIHARGVLHGSVSLRNILISPDNRITIIDFSRARSVLPNRVVEYASTKSFEREMEEVRKKLGYHERLSVNSEQIPSALHDHMETFILPNVDGNGQPVVHSTHEARVSTAKTKQAAVKDNKRPPIEDIVPLPFSKPMRHDPSRPLRPDMPPPPPIPNRMLQRSRTMDAAKIRKMYSDREKNMREQKKNEALKALAILGDIPPPLNPPASARPTASLPPRLRRIATASVNGRARQSVFPTNLSDLIPPQPVQPSRGVQVTQSRGVDIRSGHATAAQAFAFTTVAPVAPKASIDQKAASLSTTHRITPPSSTLAQPSGKPSAVRPVAAPRVNVQEQNAPNRPATNVPQLKSALKQNGKKRRIVDDNTIEKILEQRKRRRIMYDDGMEPIRPRRVHFEDEIQDYVREHGLDRAEYPAPAGYHVEPKQPRVARTPPRCFRPHCTGEHIHAPREMTDDEEAMEVEAMLQPDVSQRETTAQRSGWLVSLMTLSRR</sequence>
<proteinExistence type="predicted"/>
<comment type="caution">
    <text evidence="2">The sequence shown here is derived from an EMBL/GenBank/DDBJ whole genome shotgun (WGS) entry which is preliminary data.</text>
</comment>
<evidence type="ECO:0000313" key="3">
    <source>
        <dbReference type="Proteomes" id="UP000292702"/>
    </source>
</evidence>
<dbReference type="InterPro" id="IPR011009">
    <property type="entry name" value="Kinase-like_dom_sf"/>
</dbReference>
<keyword evidence="3" id="KW-1185">Reference proteome</keyword>
<dbReference type="Proteomes" id="UP000292702">
    <property type="component" value="Unassembled WGS sequence"/>
</dbReference>
<organism evidence="2 3">
    <name type="scientific">Steccherinum ochraceum</name>
    <dbReference type="NCBI Taxonomy" id="92696"/>
    <lineage>
        <taxon>Eukaryota</taxon>
        <taxon>Fungi</taxon>
        <taxon>Dikarya</taxon>
        <taxon>Basidiomycota</taxon>
        <taxon>Agaricomycotina</taxon>
        <taxon>Agaricomycetes</taxon>
        <taxon>Polyporales</taxon>
        <taxon>Steccherinaceae</taxon>
        <taxon>Steccherinum</taxon>
    </lineage>
</organism>
<evidence type="ECO:0000256" key="1">
    <source>
        <dbReference type="SAM" id="MobiDB-lite"/>
    </source>
</evidence>
<feature type="compositionally biased region" description="Polar residues" evidence="1">
    <location>
        <begin position="356"/>
        <end position="371"/>
    </location>
</feature>
<evidence type="ECO:0008006" key="4">
    <source>
        <dbReference type="Google" id="ProtNLM"/>
    </source>
</evidence>
<name>A0A4R0R373_9APHY</name>
<dbReference type="OrthoDB" id="2687876at2759"/>
<gene>
    <name evidence="2" type="ORF">EIP91_010427</name>
</gene>
<dbReference type="AlphaFoldDB" id="A0A4R0R373"/>
<accession>A0A4R0R373</accession>
<dbReference type="STRING" id="92696.A0A4R0R373"/>
<dbReference type="EMBL" id="RWJN01000624">
    <property type="protein sequence ID" value="TCD60283.1"/>
    <property type="molecule type" value="Genomic_DNA"/>
</dbReference>
<feature type="compositionally biased region" description="Basic and acidic residues" evidence="1">
    <location>
        <begin position="195"/>
        <end position="204"/>
    </location>
</feature>